<feature type="region of interest" description="Disordered" evidence="2">
    <location>
        <begin position="277"/>
        <end position="344"/>
    </location>
</feature>
<organism evidence="4 5">
    <name type="scientific">Merluccius polli</name>
    <name type="common">Benguela hake</name>
    <name type="synonym">Merluccius cadenati</name>
    <dbReference type="NCBI Taxonomy" id="89951"/>
    <lineage>
        <taxon>Eukaryota</taxon>
        <taxon>Metazoa</taxon>
        <taxon>Chordata</taxon>
        <taxon>Craniata</taxon>
        <taxon>Vertebrata</taxon>
        <taxon>Euteleostomi</taxon>
        <taxon>Actinopterygii</taxon>
        <taxon>Neopterygii</taxon>
        <taxon>Teleostei</taxon>
        <taxon>Neoteleostei</taxon>
        <taxon>Acanthomorphata</taxon>
        <taxon>Zeiogadaria</taxon>
        <taxon>Gadariae</taxon>
        <taxon>Gadiformes</taxon>
        <taxon>Gadoidei</taxon>
        <taxon>Merlucciidae</taxon>
        <taxon>Merluccius</taxon>
    </lineage>
</organism>
<proteinExistence type="inferred from homology"/>
<evidence type="ECO:0000313" key="5">
    <source>
        <dbReference type="Proteomes" id="UP001174136"/>
    </source>
</evidence>
<feature type="compositionally biased region" description="Polar residues" evidence="2">
    <location>
        <begin position="102"/>
        <end position="117"/>
    </location>
</feature>
<evidence type="ECO:0000256" key="2">
    <source>
        <dbReference type="SAM" id="MobiDB-lite"/>
    </source>
</evidence>
<evidence type="ECO:0000313" key="4">
    <source>
        <dbReference type="EMBL" id="KAK0138411.1"/>
    </source>
</evidence>
<feature type="compositionally biased region" description="Basic and acidic residues" evidence="2">
    <location>
        <begin position="130"/>
        <end position="145"/>
    </location>
</feature>
<dbReference type="PANTHER" id="PTHR14715:SF2">
    <property type="entry name" value="PROTEIN FAM124B"/>
    <property type="match status" value="1"/>
</dbReference>
<feature type="domain" description="FAM124" evidence="3">
    <location>
        <begin position="10"/>
        <end position="73"/>
    </location>
</feature>
<reference evidence="4" key="1">
    <citation type="journal article" date="2023" name="Front. Mar. Sci.">
        <title>A new Merluccius polli reference genome to investigate the effects of global change in West African waters.</title>
        <authorList>
            <person name="Mateo J.L."/>
            <person name="Blanco-Fernandez C."/>
            <person name="Garcia-Vazquez E."/>
            <person name="Machado-Schiaffino G."/>
        </authorList>
    </citation>
    <scope>NUCLEOTIDE SEQUENCE</scope>
    <source>
        <strain evidence="4">C29</strain>
        <tissue evidence="4">Fin</tissue>
    </source>
</reference>
<dbReference type="Proteomes" id="UP001174136">
    <property type="component" value="Unassembled WGS sequence"/>
</dbReference>
<feature type="compositionally biased region" description="Low complexity" evidence="2">
    <location>
        <begin position="170"/>
        <end position="195"/>
    </location>
</feature>
<comment type="caution">
    <text evidence="4">The sequence shown here is derived from an EMBL/GenBank/DDBJ whole genome shotgun (WGS) entry which is preliminary data.</text>
</comment>
<dbReference type="AlphaFoldDB" id="A0AA47NTY0"/>
<feature type="region of interest" description="Disordered" evidence="2">
    <location>
        <begin position="93"/>
        <end position="195"/>
    </location>
</feature>
<keyword evidence="5" id="KW-1185">Reference proteome</keyword>
<feature type="compositionally biased region" description="Polar residues" evidence="2">
    <location>
        <begin position="151"/>
        <end position="169"/>
    </location>
</feature>
<protein>
    <submittedName>
        <fullName evidence="4">Protein FAM124B</fullName>
    </submittedName>
</protein>
<evidence type="ECO:0000259" key="3">
    <source>
        <dbReference type="Pfam" id="PF15067"/>
    </source>
</evidence>
<comment type="similarity">
    <text evidence="1">Belongs to the FAM124 family.</text>
</comment>
<dbReference type="InterPro" id="IPR046365">
    <property type="entry name" value="FAM124_dom"/>
</dbReference>
<evidence type="ECO:0000256" key="1">
    <source>
        <dbReference type="ARBA" id="ARBA00006440"/>
    </source>
</evidence>
<feature type="compositionally biased region" description="Basic and acidic residues" evidence="2">
    <location>
        <begin position="334"/>
        <end position="344"/>
    </location>
</feature>
<name>A0AA47NTY0_MERPO</name>
<sequence length="344" mass="35946">MLSSTPPEPGLCLQLAVKQLSPGVRVEPCSSAVLQFSVEEIGQLVPLLPNPCTPISASRWQTEDLDGNKILFQVKTSAQPQRPLTSAFALSSSNSSLLGPQQRGSGHASTTSLNLSPTARPGLRPGTGTREGHRLSAELSVEKPYGRGTAGESQLPDSCCSTPPGSSCYSSQRSSPALPSSSSTSYPHDSPLRPSISRSLSHLLLEEEQAEEPETNVDTGAAISLLHRRSSDAGGGPMTRSSSSSSCSCSCSAELQQERRPASGLETLARELSECLPKTRATPSPGGASWTWGPAGSPGGGAPPAREGLGSRTLGETGRTTAELNHRKPPAAVRSHEPTDEFFI</sequence>
<dbReference type="PANTHER" id="PTHR14715">
    <property type="entry name" value="FAM124 DOMAIN-CONTAINING PROTEIN-RELATED"/>
    <property type="match status" value="1"/>
</dbReference>
<dbReference type="GO" id="GO:0005654">
    <property type="term" value="C:nucleoplasm"/>
    <property type="evidence" value="ECO:0007669"/>
    <property type="project" value="TreeGrafter"/>
</dbReference>
<dbReference type="EMBL" id="JAOPHQ010004636">
    <property type="protein sequence ID" value="KAK0138411.1"/>
    <property type="molecule type" value="Genomic_DNA"/>
</dbReference>
<gene>
    <name evidence="4" type="primary">FAM124B_0</name>
    <name evidence="4" type="ORF">N1851_025271</name>
</gene>
<dbReference type="InterPro" id="IPR029380">
    <property type="entry name" value="FAM124"/>
</dbReference>
<accession>A0AA47NTY0</accession>
<dbReference type="Pfam" id="PF15067">
    <property type="entry name" value="FAM124"/>
    <property type="match status" value="1"/>
</dbReference>